<dbReference type="Pfam" id="PF03952">
    <property type="entry name" value="Enolase_N"/>
    <property type="match status" value="1"/>
</dbReference>
<evidence type="ECO:0000313" key="5">
    <source>
        <dbReference type="Proteomes" id="UP001652338"/>
    </source>
</evidence>
<dbReference type="InterPro" id="IPR020811">
    <property type="entry name" value="Enolase_N"/>
</dbReference>
<dbReference type="Proteomes" id="UP001652338">
    <property type="component" value="Unassembled WGS sequence"/>
</dbReference>
<organism evidence="4 5">
    <name type="scientific">Muricoprocola aceti</name>
    <dbReference type="NCBI Taxonomy" id="2981772"/>
    <lineage>
        <taxon>Bacteria</taxon>
        <taxon>Bacillati</taxon>
        <taxon>Bacillota</taxon>
        <taxon>Clostridia</taxon>
        <taxon>Lachnospirales</taxon>
        <taxon>Lachnospiraceae</taxon>
        <taxon>Muricoprocola</taxon>
    </lineage>
</organism>
<feature type="domain" description="Enolase N-terminal" evidence="3">
    <location>
        <begin position="7"/>
        <end position="123"/>
    </location>
</feature>
<accession>A0ABT2SHG1</accession>
<keyword evidence="2" id="KW-0460">Magnesium</keyword>
<reference evidence="4 5" key="1">
    <citation type="journal article" date="2021" name="ISME Commun">
        <title>Automated analysis of genomic sequences facilitates high-throughput and comprehensive description of bacteria.</title>
        <authorList>
            <person name="Hitch T.C.A."/>
        </authorList>
    </citation>
    <scope>NUCLEOTIDE SEQUENCE [LARGE SCALE GENOMIC DNA]</scope>
    <source>
        <strain evidence="4 5">Sanger_29</strain>
    </source>
</reference>
<evidence type="ECO:0000256" key="2">
    <source>
        <dbReference type="ARBA" id="ARBA00022842"/>
    </source>
</evidence>
<dbReference type="InterPro" id="IPR000941">
    <property type="entry name" value="Enolase"/>
</dbReference>
<dbReference type="SMART" id="SM01193">
    <property type="entry name" value="Enolase_N"/>
    <property type="match status" value="1"/>
</dbReference>
<dbReference type="InterPro" id="IPR029017">
    <property type="entry name" value="Enolase-like_N"/>
</dbReference>
<dbReference type="PANTHER" id="PTHR11902:SF1">
    <property type="entry name" value="ENOLASE"/>
    <property type="match status" value="1"/>
</dbReference>
<protein>
    <recommendedName>
        <fullName evidence="3">Enolase N-terminal domain-containing protein</fullName>
    </recommendedName>
</protein>
<sequence length="252" mass="28255">MFKYKQITDVLGRSILDGRGLPAIEVEVLGEDGEIGRGAVSLPGPEDNLEELAESLALFINRNLADKIIGENLLAQKHVDQILERSAGGVQEMQMRKYAIRAISCAAARTATKHLGIPLYQYLGGVQAQSYPILRIGIPEEKTPGARCQILMDRWKKRYEKTEIGMETLKTKTEKVIHPEQYITVTQCLKEIRAWKEQGEKTIVIKDGEYVLDAFLVDLAVASGADVLELRPPVRGENTVKYSRLMRILEHL</sequence>
<evidence type="ECO:0000259" key="3">
    <source>
        <dbReference type="SMART" id="SM01193"/>
    </source>
</evidence>
<dbReference type="SUPFAM" id="SSF54826">
    <property type="entry name" value="Enolase N-terminal domain-like"/>
    <property type="match status" value="1"/>
</dbReference>
<dbReference type="Gene3D" id="3.30.390.10">
    <property type="entry name" value="Enolase-like, N-terminal domain"/>
    <property type="match status" value="1"/>
</dbReference>
<keyword evidence="5" id="KW-1185">Reference proteome</keyword>
<dbReference type="SUPFAM" id="SSF51604">
    <property type="entry name" value="Enolase C-terminal domain-like"/>
    <property type="match status" value="1"/>
</dbReference>
<gene>
    <name evidence="4" type="ORF">OCV47_00180</name>
</gene>
<name>A0ABT2SHG1_9FIRM</name>
<evidence type="ECO:0000313" key="4">
    <source>
        <dbReference type="EMBL" id="MCU6723786.1"/>
    </source>
</evidence>
<dbReference type="EMBL" id="JAOQKE010000001">
    <property type="protein sequence ID" value="MCU6723786.1"/>
    <property type="molecule type" value="Genomic_DNA"/>
</dbReference>
<dbReference type="InterPro" id="IPR036849">
    <property type="entry name" value="Enolase-like_C_sf"/>
</dbReference>
<evidence type="ECO:0000256" key="1">
    <source>
        <dbReference type="ARBA" id="ARBA00022723"/>
    </source>
</evidence>
<dbReference type="RefSeq" id="WP_262652943.1">
    <property type="nucleotide sequence ID" value="NZ_JAOQKE010000001.1"/>
</dbReference>
<comment type="caution">
    <text evidence="4">The sequence shown here is derived from an EMBL/GenBank/DDBJ whole genome shotgun (WGS) entry which is preliminary data.</text>
</comment>
<dbReference type="PANTHER" id="PTHR11902">
    <property type="entry name" value="ENOLASE"/>
    <property type="match status" value="1"/>
</dbReference>
<keyword evidence="1" id="KW-0479">Metal-binding</keyword>
<dbReference type="Gene3D" id="3.20.20.120">
    <property type="entry name" value="Enolase-like C-terminal domain"/>
    <property type="match status" value="1"/>
</dbReference>
<proteinExistence type="predicted"/>